<dbReference type="InterPro" id="IPR050091">
    <property type="entry name" value="PKS_NRPS_Biosynth_Enz"/>
</dbReference>
<dbReference type="SUPFAM" id="SSF53901">
    <property type="entry name" value="Thiolase-like"/>
    <property type="match status" value="1"/>
</dbReference>
<name>A0ABV8MFR5_9ACTN</name>
<dbReference type="RefSeq" id="WP_377522669.1">
    <property type="nucleotide sequence ID" value="NZ_JBHSBT010000018.1"/>
</dbReference>
<dbReference type="PANTHER" id="PTHR43775:SF37">
    <property type="entry name" value="SI:DKEY-61P9.11"/>
    <property type="match status" value="1"/>
</dbReference>
<dbReference type="PROSITE" id="PS52004">
    <property type="entry name" value="KS3_2"/>
    <property type="match status" value="1"/>
</dbReference>
<dbReference type="SMART" id="SM00825">
    <property type="entry name" value="PKS_KS"/>
    <property type="match status" value="1"/>
</dbReference>
<evidence type="ECO:0000256" key="1">
    <source>
        <dbReference type="ARBA" id="ARBA00022450"/>
    </source>
</evidence>
<feature type="non-terminal residue" evidence="5">
    <location>
        <position position="422"/>
    </location>
</feature>
<keyword evidence="1" id="KW-0596">Phosphopantetheine</keyword>
<comment type="caution">
    <text evidence="5">The sequence shown here is derived from an EMBL/GenBank/DDBJ whole genome shotgun (WGS) entry which is preliminary data.</text>
</comment>
<dbReference type="CDD" id="cd00833">
    <property type="entry name" value="PKS"/>
    <property type="match status" value="1"/>
</dbReference>
<dbReference type="InterPro" id="IPR018201">
    <property type="entry name" value="Ketoacyl_synth_AS"/>
</dbReference>
<dbReference type="EMBL" id="JBHSBT010000018">
    <property type="protein sequence ID" value="MFC4149883.1"/>
    <property type="molecule type" value="Genomic_DNA"/>
</dbReference>
<keyword evidence="2" id="KW-0597">Phosphoprotein</keyword>
<sequence length="422" mass="43894">MSPASGDIAIVGMAGRFPGAPDVATFWRNLRGGVESVTFWDDETLRAAGISDETLADPAYVRAASVLDGIEHFDAAFFGYHAREAALIDPQQRLFLECAWHALEDAGYAPGAVDATVGVYAGSALSTYLLGNVLAGRVAGTIGETLELLVTNDKDYLPNRVAFKLGLGGPAVAVQTACSSSLVAVHVAAQALLEGECDVALAGGAAIRLPQPSGYLWQEGLIFSRDGHCRPFDAAATGTVFGSGVGVVVLKRLEDALTDGDHVEAVIKGSAVTNDGSAKVGYTAPGVDGQARAVATALGLAGIDPATVTAVEAHGTGTPLGDPIEVTALNRVFAPRMRRRGGIALASVKSNVGHLDTAAGVTGLIKAVLQLKHRELVPSLHFDKPNPEIDFTDSPFRVTTELREWTVDDVPRRIGVSSFGMG</sequence>
<feature type="domain" description="Ketosynthase family 3 (KS3)" evidence="4">
    <location>
        <begin position="5"/>
        <end position="422"/>
    </location>
</feature>
<evidence type="ECO:0000313" key="5">
    <source>
        <dbReference type="EMBL" id="MFC4149883.1"/>
    </source>
</evidence>
<keyword evidence="6" id="KW-1185">Reference proteome</keyword>
<proteinExistence type="predicted"/>
<dbReference type="InterPro" id="IPR020841">
    <property type="entry name" value="PKS_Beta-ketoAc_synthase_dom"/>
</dbReference>
<keyword evidence="3" id="KW-0808">Transferase</keyword>
<evidence type="ECO:0000313" key="6">
    <source>
        <dbReference type="Proteomes" id="UP001595788"/>
    </source>
</evidence>
<dbReference type="Gene3D" id="3.40.47.10">
    <property type="match status" value="1"/>
</dbReference>
<accession>A0ABV8MFR5</accession>
<dbReference type="PANTHER" id="PTHR43775">
    <property type="entry name" value="FATTY ACID SYNTHASE"/>
    <property type="match status" value="1"/>
</dbReference>
<evidence type="ECO:0000256" key="2">
    <source>
        <dbReference type="ARBA" id="ARBA00022553"/>
    </source>
</evidence>
<dbReference type="Pfam" id="PF00109">
    <property type="entry name" value="ketoacyl-synt"/>
    <property type="match status" value="1"/>
</dbReference>
<dbReference type="InterPro" id="IPR014031">
    <property type="entry name" value="Ketoacyl_synth_C"/>
</dbReference>
<reference evidence="6" key="1">
    <citation type="journal article" date="2019" name="Int. J. Syst. Evol. Microbiol.">
        <title>The Global Catalogue of Microorganisms (GCM) 10K type strain sequencing project: providing services to taxonomists for standard genome sequencing and annotation.</title>
        <authorList>
            <consortium name="The Broad Institute Genomics Platform"/>
            <consortium name="The Broad Institute Genome Sequencing Center for Infectious Disease"/>
            <person name="Wu L."/>
            <person name="Ma J."/>
        </authorList>
    </citation>
    <scope>NUCLEOTIDE SEQUENCE [LARGE SCALE GENOMIC DNA]</scope>
    <source>
        <strain evidence="6">2803GPT1-18</strain>
    </source>
</reference>
<dbReference type="Pfam" id="PF02801">
    <property type="entry name" value="Ketoacyl-synt_C"/>
    <property type="match status" value="1"/>
</dbReference>
<dbReference type="PROSITE" id="PS00606">
    <property type="entry name" value="KS3_1"/>
    <property type="match status" value="1"/>
</dbReference>
<evidence type="ECO:0000259" key="4">
    <source>
        <dbReference type="PROSITE" id="PS52004"/>
    </source>
</evidence>
<evidence type="ECO:0000256" key="3">
    <source>
        <dbReference type="ARBA" id="ARBA00022679"/>
    </source>
</evidence>
<protein>
    <submittedName>
        <fullName evidence="5">Beta-ketoacyl synthase N-terminal-like domain-containing protein</fullName>
    </submittedName>
</protein>
<dbReference type="InterPro" id="IPR016039">
    <property type="entry name" value="Thiolase-like"/>
</dbReference>
<organism evidence="5 6">
    <name type="scientific">Micromonospora mangrovi</name>
    <dbReference type="NCBI Taxonomy" id="1182597"/>
    <lineage>
        <taxon>Bacteria</taxon>
        <taxon>Bacillati</taxon>
        <taxon>Actinomycetota</taxon>
        <taxon>Actinomycetes</taxon>
        <taxon>Micromonosporales</taxon>
        <taxon>Micromonosporaceae</taxon>
        <taxon>Micromonospora</taxon>
    </lineage>
</organism>
<dbReference type="InterPro" id="IPR014030">
    <property type="entry name" value="Ketoacyl_synth_N"/>
</dbReference>
<dbReference type="Proteomes" id="UP001595788">
    <property type="component" value="Unassembled WGS sequence"/>
</dbReference>
<gene>
    <name evidence="5" type="ORF">ACFO0M_26835</name>
</gene>